<protein>
    <submittedName>
        <fullName evidence="8">Uncharacterized protein</fullName>
    </submittedName>
</protein>
<feature type="transmembrane region" description="Helical" evidence="7">
    <location>
        <begin position="113"/>
        <end position="132"/>
    </location>
</feature>
<feature type="transmembrane region" description="Helical" evidence="7">
    <location>
        <begin position="200"/>
        <end position="222"/>
    </location>
</feature>
<keyword evidence="3" id="KW-0813">Transport</keyword>
<evidence type="ECO:0000256" key="7">
    <source>
        <dbReference type="SAM" id="Phobius"/>
    </source>
</evidence>
<evidence type="ECO:0000313" key="8">
    <source>
        <dbReference type="EMBL" id="GKV21508.1"/>
    </source>
</evidence>
<dbReference type="Proteomes" id="UP001054252">
    <property type="component" value="Unassembled WGS sequence"/>
</dbReference>
<evidence type="ECO:0000256" key="3">
    <source>
        <dbReference type="ARBA" id="ARBA00022448"/>
    </source>
</evidence>
<keyword evidence="4 7" id="KW-0812">Transmembrane</keyword>
<comment type="caution">
    <text evidence="8">The sequence shown here is derived from an EMBL/GenBank/DDBJ whole genome shotgun (WGS) entry which is preliminary data.</text>
</comment>
<feature type="transmembrane region" description="Helical" evidence="7">
    <location>
        <begin position="86"/>
        <end position="107"/>
    </location>
</feature>
<dbReference type="EMBL" id="BPVZ01000057">
    <property type="protein sequence ID" value="GKV21508.1"/>
    <property type="molecule type" value="Genomic_DNA"/>
</dbReference>
<evidence type="ECO:0000313" key="9">
    <source>
        <dbReference type="Proteomes" id="UP001054252"/>
    </source>
</evidence>
<organism evidence="8 9">
    <name type="scientific">Rubroshorea leprosula</name>
    <dbReference type="NCBI Taxonomy" id="152421"/>
    <lineage>
        <taxon>Eukaryota</taxon>
        <taxon>Viridiplantae</taxon>
        <taxon>Streptophyta</taxon>
        <taxon>Embryophyta</taxon>
        <taxon>Tracheophyta</taxon>
        <taxon>Spermatophyta</taxon>
        <taxon>Magnoliopsida</taxon>
        <taxon>eudicotyledons</taxon>
        <taxon>Gunneridae</taxon>
        <taxon>Pentapetalae</taxon>
        <taxon>rosids</taxon>
        <taxon>malvids</taxon>
        <taxon>Malvales</taxon>
        <taxon>Dipterocarpaceae</taxon>
        <taxon>Rubroshorea</taxon>
    </lineage>
</organism>
<evidence type="ECO:0000256" key="2">
    <source>
        <dbReference type="ARBA" id="ARBA00010276"/>
    </source>
</evidence>
<keyword evidence="5 7" id="KW-1133">Transmembrane helix</keyword>
<dbReference type="InterPro" id="IPR004813">
    <property type="entry name" value="OPT"/>
</dbReference>
<evidence type="ECO:0000256" key="4">
    <source>
        <dbReference type="ARBA" id="ARBA00022692"/>
    </source>
</evidence>
<dbReference type="NCBIfam" id="TIGR00728">
    <property type="entry name" value="OPT_sfam"/>
    <property type="match status" value="1"/>
</dbReference>
<dbReference type="GO" id="GO:0035673">
    <property type="term" value="F:oligopeptide transmembrane transporter activity"/>
    <property type="evidence" value="ECO:0007669"/>
    <property type="project" value="InterPro"/>
</dbReference>
<name>A0AAV5K854_9ROSI</name>
<gene>
    <name evidence="8" type="ORF">SLEP1_g31482</name>
</gene>
<sequence>MLLTFPQAACMVYRVTSYCIAMIPGDGLYNFFKVLGRTISGLFHQVRQKNAFKPVADSQPPVSSKQLTYDDQRRTQLFLKDQIPKWFAVSSYPTTAFICTIALPHIFHQLKWYYIWVIYLFTPALVFSNAYGCGPTDWSLASTYGKLAIFVTGALAGSHGGVLAGLAACGVMMNSISTASDLMQDFKTGYLTIASPRSMFISQVIGTAFGCIISPSVFWLFYKAFDNLGDPESTYPAPYAIVYGNMALLGVQASKKVGKFIPIPMAMAIPFNFGPYFAIDVCWQLDIVFVGERVNKAKADALGPTVTSGLICGDGIWTLSSSLLDLTGVKPPNLHEVTVKSNKR</sequence>
<dbReference type="PANTHER" id="PTHR31645:SF76">
    <property type="entry name" value="METAL-NICOTIANAMINE TRANSPORTER YSL8-RELATED"/>
    <property type="match status" value="1"/>
</dbReference>
<evidence type="ECO:0000256" key="6">
    <source>
        <dbReference type="ARBA" id="ARBA00023136"/>
    </source>
</evidence>
<dbReference type="GO" id="GO:0016020">
    <property type="term" value="C:membrane"/>
    <property type="evidence" value="ECO:0007669"/>
    <property type="project" value="UniProtKB-SubCell"/>
</dbReference>
<evidence type="ECO:0000256" key="5">
    <source>
        <dbReference type="ARBA" id="ARBA00022989"/>
    </source>
</evidence>
<dbReference type="PANTHER" id="PTHR31645">
    <property type="entry name" value="OLIGOPEPTIDE TRANSPORTER YGL114W-RELATED"/>
    <property type="match status" value="1"/>
</dbReference>
<keyword evidence="6 7" id="KW-0472">Membrane</keyword>
<dbReference type="InterPro" id="IPR045035">
    <property type="entry name" value="YSL-like"/>
</dbReference>
<comment type="subcellular location">
    <subcellularLocation>
        <location evidence="1">Membrane</location>
        <topology evidence="1">Multi-pass membrane protein</topology>
    </subcellularLocation>
</comment>
<proteinExistence type="inferred from homology"/>
<keyword evidence="9" id="KW-1185">Reference proteome</keyword>
<comment type="similarity">
    <text evidence="2">Belongs to the YSL (TC 2.A.67.2) family.</text>
</comment>
<reference evidence="8 9" key="1">
    <citation type="journal article" date="2021" name="Commun. Biol.">
        <title>The genome of Shorea leprosula (Dipterocarpaceae) highlights the ecological relevance of drought in aseasonal tropical rainforests.</title>
        <authorList>
            <person name="Ng K.K.S."/>
            <person name="Kobayashi M.J."/>
            <person name="Fawcett J.A."/>
            <person name="Hatakeyama M."/>
            <person name="Paape T."/>
            <person name="Ng C.H."/>
            <person name="Ang C.C."/>
            <person name="Tnah L.H."/>
            <person name="Lee C.T."/>
            <person name="Nishiyama T."/>
            <person name="Sese J."/>
            <person name="O'Brien M.J."/>
            <person name="Copetti D."/>
            <person name="Mohd Noor M.I."/>
            <person name="Ong R.C."/>
            <person name="Putra M."/>
            <person name="Sireger I.Z."/>
            <person name="Indrioko S."/>
            <person name="Kosugi Y."/>
            <person name="Izuno A."/>
            <person name="Isagi Y."/>
            <person name="Lee S.L."/>
            <person name="Shimizu K.K."/>
        </authorList>
    </citation>
    <scope>NUCLEOTIDE SEQUENCE [LARGE SCALE GENOMIC DNA]</scope>
    <source>
        <strain evidence="8">214</strain>
    </source>
</reference>
<dbReference type="Pfam" id="PF03169">
    <property type="entry name" value="OPT"/>
    <property type="match status" value="1"/>
</dbReference>
<dbReference type="AlphaFoldDB" id="A0AAV5K854"/>
<feature type="transmembrane region" description="Helical" evidence="7">
    <location>
        <begin position="144"/>
        <end position="173"/>
    </location>
</feature>
<evidence type="ECO:0000256" key="1">
    <source>
        <dbReference type="ARBA" id="ARBA00004141"/>
    </source>
</evidence>
<accession>A0AAV5K854</accession>